<dbReference type="InterPro" id="IPR011048">
    <property type="entry name" value="Haem_d1_sf"/>
</dbReference>
<dbReference type="InterPro" id="IPR015943">
    <property type="entry name" value="WD40/YVTN_repeat-like_dom_sf"/>
</dbReference>
<dbReference type="Proteomes" id="UP001375743">
    <property type="component" value="Unassembled WGS sequence"/>
</dbReference>
<gene>
    <name evidence="2" type="ORF">U1T56_15085</name>
</gene>
<dbReference type="PANTHER" id="PTHR47197">
    <property type="entry name" value="PROTEIN NIRF"/>
    <property type="match status" value="1"/>
</dbReference>
<dbReference type="EMBL" id="JBBLZC010000015">
    <property type="protein sequence ID" value="MEK0084479.1"/>
    <property type="molecule type" value="Genomic_DNA"/>
</dbReference>
<proteinExistence type="predicted"/>
<evidence type="ECO:0000256" key="1">
    <source>
        <dbReference type="SAM" id="SignalP"/>
    </source>
</evidence>
<protein>
    <submittedName>
        <fullName evidence="2">Beta-propeller fold lactonase family protein</fullName>
    </submittedName>
</protein>
<reference evidence="2 3" key="1">
    <citation type="submission" date="2024-01" db="EMBL/GenBank/DDBJ databases">
        <title>Multi-omics insights into the function and evolution of sodium benzoate biodegradation pathways in Benzoatithermus flavus gen. nov., sp. nov. from hot spring.</title>
        <authorList>
            <person name="Hu C.-J."/>
            <person name="Li W.-J."/>
        </authorList>
    </citation>
    <scope>NUCLEOTIDE SEQUENCE [LARGE SCALE GENOMIC DNA]</scope>
    <source>
        <strain evidence="2 3">SYSU G07066</strain>
    </source>
</reference>
<dbReference type="NCBIfam" id="TIGR02276">
    <property type="entry name" value="beta_rpt_yvtn"/>
    <property type="match status" value="3"/>
</dbReference>
<accession>A0ABU8XVR8</accession>
<evidence type="ECO:0000313" key="2">
    <source>
        <dbReference type="EMBL" id="MEK0084479.1"/>
    </source>
</evidence>
<keyword evidence="1" id="KW-0732">Signal</keyword>
<dbReference type="InterPro" id="IPR011964">
    <property type="entry name" value="YVTN_b-propeller_repeat"/>
</dbReference>
<feature type="signal peptide" evidence="1">
    <location>
        <begin position="1"/>
        <end position="18"/>
    </location>
</feature>
<dbReference type="SUPFAM" id="SSF51004">
    <property type="entry name" value="C-terminal (heme d1) domain of cytochrome cd1-nitrite reductase"/>
    <property type="match status" value="1"/>
</dbReference>
<evidence type="ECO:0000313" key="3">
    <source>
        <dbReference type="Proteomes" id="UP001375743"/>
    </source>
</evidence>
<dbReference type="Pfam" id="PF10282">
    <property type="entry name" value="Lactonase"/>
    <property type="match status" value="1"/>
</dbReference>
<organism evidence="2 3">
    <name type="scientific">Benzoatithermus flavus</name>
    <dbReference type="NCBI Taxonomy" id="3108223"/>
    <lineage>
        <taxon>Bacteria</taxon>
        <taxon>Pseudomonadati</taxon>
        <taxon>Pseudomonadota</taxon>
        <taxon>Alphaproteobacteria</taxon>
        <taxon>Geminicoccales</taxon>
        <taxon>Geminicoccaceae</taxon>
        <taxon>Benzoatithermus</taxon>
    </lineage>
</organism>
<dbReference type="InterPro" id="IPR019405">
    <property type="entry name" value="Lactonase_7-beta_prop"/>
</dbReference>
<keyword evidence="3" id="KW-1185">Reference proteome</keyword>
<dbReference type="Gene3D" id="2.130.10.10">
    <property type="entry name" value="YVTN repeat-like/Quinoprotein amine dehydrogenase"/>
    <property type="match status" value="4"/>
</dbReference>
<dbReference type="InterPro" id="IPR051200">
    <property type="entry name" value="Host-pathogen_enzymatic-act"/>
</dbReference>
<name>A0ABU8XVR8_9PROT</name>
<dbReference type="RefSeq" id="WP_418160331.1">
    <property type="nucleotide sequence ID" value="NZ_JBBLZC010000015.1"/>
</dbReference>
<dbReference type="PANTHER" id="PTHR47197:SF3">
    <property type="entry name" value="DIHYDRO-HEME D1 DEHYDROGENASE"/>
    <property type="match status" value="1"/>
</dbReference>
<comment type="caution">
    <text evidence="2">The sequence shown here is derived from an EMBL/GenBank/DDBJ whole genome shotgun (WGS) entry which is preliminary data.</text>
</comment>
<sequence>MQRRLALALAACSALASAVVGGGGAAAADLDHLVFVPNKDSADVALIDTRTDEVVTKVAVGTTPHQVAVSKVLNLLVATNSGSDTISVVDLDRPGQATTIALGHVPEHMELDPSGRLLAVANIEAGSVSLVDLERRLETARIEGFHAPHNLTFAANGKLLYVANLGADTVSVVDVATARIVNEIGLAEPRQVASTTADVDFQGVVNVTPTPDGRLGFAAYGSGDGLAVIDLETQDVVKRLTLGSTPWRAYATGDGRRMIVPNNGDATVSIVDTATLAEVARVAGAAEMTGVNTGWFETTAFVLSRGERKAVILDLERNDRAGEIALPGTPETGVTTPDGTKLYVALSDADAVAVIDTRARRLLKVIDGVGHGPWGAHMMGAANYCH</sequence>
<feature type="chain" id="PRO_5047063805" evidence="1">
    <location>
        <begin position="19"/>
        <end position="386"/>
    </location>
</feature>